<protein>
    <submittedName>
        <fullName evidence="1">Uncharacterized protein</fullName>
    </submittedName>
</protein>
<sequence length="120" mass="13429">MPRKFWKVKTPSQSRSLNITGVNPTVEISTRTKPSLQTIASELISLGENARGQRRRRTPLDGTETQEEKLFKNATEDFAAFWDPARSFRNDDGSHYGTALAVVDNSGGEVFGERRKKASE</sequence>
<name>A0AAV6NW16_9ROSI</name>
<evidence type="ECO:0000313" key="2">
    <source>
        <dbReference type="Proteomes" id="UP000685013"/>
    </source>
</evidence>
<reference evidence="1 2" key="1">
    <citation type="journal article" date="2021" name="Hortic Res">
        <title>The domestication of Cucurbita argyrosperma as revealed by the genome of its wild relative.</title>
        <authorList>
            <person name="Barrera-Redondo J."/>
            <person name="Sanchez-de la Vega G."/>
            <person name="Aguirre-Liguori J.A."/>
            <person name="Castellanos-Morales G."/>
            <person name="Gutierrez-Guerrero Y.T."/>
            <person name="Aguirre-Dugua X."/>
            <person name="Aguirre-Planter E."/>
            <person name="Tenaillon M.I."/>
            <person name="Lira-Saade R."/>
            <person name="Eguiarte L.E."/>
        </authorList>
    </citation>
    <scope>NUCLEOTIDE SEQUENCE [LARGE SCALE GENOMIC DNA]</scope>
    <source>
        <strain evidence="1">JBR-2021</strain>
    </source>
</reference>
<organism evidence="1 2">
    <name type="scientific">Cucurbita argyrosperma subsp. sororia</name>
    <dbReference type="NCBI Taxonomy" id="37648"/>
    <lineage>
        <taxon>Eukaryota</taxon>
        <taxon>Viridiplantae</taxon>
        <taxon>Streptophyta</taxon>
        <taxon>Embryophyta</taxon>
        <taxon>Tracheophyta</taxon>
        <taxon>Spermatophyta</taxon>
        <taxon>Magnoliopsida</taxon>
        <taxon>eudicotyledons</taxon>
        <taxon>Gunneridae</taxon>
        <taxon>Pentapetalae</taxon>
        <taxon>rosids</taxon>
        <taxon>fabids</taxon>
        <taxon>Cucurbitales</taxon>
        <taxon>Cucurbitaceae</taxon>
        <taxon>Cucurbiteae</taxon>
        <taxon>Cucurbita</taxon>
    </lineage>
</organism>
<accession>A0AAV6NW16</accession>
<keyword evidence="2" id="KW-1185">Reference proteome</keyword>
<feature type="non-terminal residue" evidence="1">
    <location>
        <position position="1"/>
    </location>
</feature>
<dbReference type="AlphaFoldDB" id="A0AAV6NW16"/>
<gene>
    <name evidence="1" type="ORF">SDJN03_04574</name>
</gene>
<dbReference type="Proteomes" id="UP000685013">
    <property type="component" value="Chromosome 3"/>
</dbReference>
<evidence type="ECO:0000313" key="1">
    <source>
        <dbReference type="EMBL" id="KAG6603965.1"/>
    </source>
</evidence>
<comment type="caution">
    <text evidence="1">The sequence shown here is derived from an EMBL/GenBank/DDBJ whole genome shotgun (WGS) entry which is preliminary data.</text>
</comment>
<proteinExistence type="predicted"/>
<dbReference type="EMBL" id="JAGKQH010000003">
    <property type="protein sequence ID" value="KAG6603965.1"/>
    <property type="molecule type" value="Genomic_DNA"/>
</dbReference>